<gene>
    <name evidence="6" type="ORF">DFR50_14934</name>
</gene>
<dbReference type="GO" id="GO:0003700">
    <property type="term" value="F:DNA-binding transcription factor activity"/>
    <property type="evidence" value="ECO:0007669"/>
    <property type="project" value="TreeGrafter"/>
</dbReference>
<dbReference type="InterPro" id="IPR049445">
    <property type="entry name" value="TetR_SbtR-like_C"/>
</dbReference>
<dbReference type="Gene3D" id="1.10.357.10">
    <property type="entry name" value="Tetracycline Repressor, domain 2"/>
    <property type="match status" value="1"/>
</dbReference>
<comment type="caution">
    <text evidence="6">The sequence shown here is derived from an EMBL/GenBank/DDBJ whole genome shotgun (WGS) entry which is preliminary data.</text>
</comment>
<evidence type="ECO:0000256" key="4">
    <source>
        <dbReference type="PROSITE-ProRule" id="PRU00335"/>
    </source>
</evidence>
<protein>
    <submittedName>
        <fullName evidence="6">TetR family transcriptional regulator</fullName>
    </submittedName>
</protein>
<dbReference type="PANTHER" id="PTHR30055:SF234">
    <property type="entry name" value="HTH-TYPE TRANSCRIPTIONAL REGULATOR BETI"/>
    <property type="match status" value="1"/>
</dbReference>
<dbReference type="InterPro" id="IPR001647">
    <property type="entry name" value="HTH_TetR"/>
</dbReference>
<keyword evidence="3" id="KW-0804">Transcription</keyword>
<reference evidence="6 7" key="1">
    <citation type="submission" date="2018-06" db="EMBL/GenBank/DDBJ databases">
        <title>Genomic Encyclopedia of Type Strains, Phase IV (KMG-IV): sequencing the most valuable type-strain genomes for metagenomic binning, comparative biology and taxonomic classification.</title>
        <authorList>
            <person name="Goeker M."/>
        </authorList>
    </citation>
    <scope>NUCLEOTIDE SEQUENCE [LARGE SCALE GENOMIC DNA]</scope>
    <source>
        <strain evidence="6 7">DSM 24875</strain>
    </source>
</reference>
<dbReference type="Pfam" id="PF21597">
    <property type="entry name" value="TetR_C_43"/>
    <property type="match status" value="1"/>
</dbReference>
<accession>A0A366EN01</accession>
<evidence type="ECO:0000259" key="5">
    <source>
        <dbReference type="PROSITE" id="PS50977"/>
    </source>
</evidence>
<feature type="domain" description="HTH tetR-type" evidence="5">
    <location>
        <begin position="26"/>
        <end position="85"/>
    </location>
</feature>
<dbReference type="PRINTS" id="PR00455">
    <property type="entry name" value="HTHTETR"/>
</dbReference>
<evidence type="ECO:0000313" key="6">
    <source>
        <dbReference type="EMBL" id="RBP02835.1"/>
    </source>
</evidence>
<evidence type="ECO:0000256" key="3">
    <source>
        <dbReference type="ARBA" id="ARBA00023163"/>
    </source>
</evidence>
<keyword evidence="2 4" id="KW-0238">DNA-binding</keyword>
<proteinExistence type="predicted"/>
<dbReference type="GO" id="GO:0000976">
    <property type="term" value="F:transcription cis-regulatory region binding"/>
    <property type="evidence" value="ECO:0007669"/>
    <property type="project" value="TreeGrafter"/>
</dbReference>
<evidence type="ECO:0000256" key="1">
    <source>
        <dbReference type="ARBA" id="ARBA00023015"/>
    </source>
</evidence>
<dbReference type="InterPro" id="IPR050109">
    <property type="entry name" value="HTH-type_TetR-like_transc_reg"/>
</dbReference>
<evidence type="ECO:0000313" key="7">
    <source>
        <dbReference type="Proteomes" id="UP000253529"/>
    </source>
</evidence>
<dbReference type="Proteomes" id="UP000253529">
    <property type="component" value="Unassembled WGS sequence"/>
</dbReference>
<name>A0A366EN01_9HYPH</name>
<dbReference type="EMBL" id="QNRK01000049">
    <property type="protein sequence ID" value="RBP02835.1"/>
    <property type="molecule type" value="Genomic_DNA"/>
</dbReference>
<dbReference type="PROSITE" id="PS50977">
    <property type="entry name" value="HTH_TETR_2"/>
    <property type="match status" value="1"/>
</dbReference>
<evidence type="ECO:0000256" key="2">
    <source>
        <dbReference type="ARBA" id="ARBA00023125"/>
    </source>
</evidence>
<dbReference type="SUPFAM" id="SSF46689">
    <property type="entry name" value="Homeodomain-like"/>
    <property type="match status" value="1"/>
</dbReference>
<sequence length="207" mass="22488">MRLPEKTNPAEPATDNWSKIRRIDARRNRARIFTAAKKLFSEQSGSTRMEDIARLAGVGVGSLYRSFGNRAGLAEAIFRDILDELVEMANRLGLDRDPCSALRIWLQTYIDGLHAKRSMLGDLAPLFESDPKLLASARTKAASALATVLVRAQEAGAVRSDIDAEALTQLINGLAGSSNSAEPQRADLLLEVILDGLAARGAYPKEL</sequence>
<dbReference type="Pfam" id="PF00440">
    <property type="entry name" value="TetR_N"/>
    <property type="match status" value="1"/>
</dbReference>
<keyword evidence="7" id="KW-1185">Reference proteome</keyword>
<dbReference type="InterPro" id="IPR009057">
    <property type="entry name" value="Homeodomain-like_sf"/>
</dbReference>
<organism evidence="6 7">
    <name type="scientific">Roseiarcus fermentans</name>
    <dbReference type="NCBI Taxonomy" id="1473586"/>
    <lineage>
        <taxon>Bacteria</taxon>
        <taxon>Pseudomonadati</taxon>
        <taxon>Pseudomonadota</taxon>
        <taxon>Alphaproteobacteria</taxon>
        <taxon>Hyphomicrobiales</taxon>
        <taxon>Roseiarcaceae</taxon>
        <taxon>Roseiarcus</taxon>
    </lineage>
</organism>
<dbReference type="AlphaFoldDB" id="A0A366EN01"/>
<dbReference type="InterPro" id="IPR036271">
    <property type="entry name" value="Tet_transcr_reg_TetR-rel_C_sf"/>
</dbReference>
<feature type="DNA-binding region" description="H-T-H motif" evidence="4">
    <location>
        <begin position="48"/>
        <end position="67"/>
    </location>
</feature>
<dbReference type="SUPFAM" id="SSF48498">
    <property type="entry name" value="Tetracyclin repressor-like, C-terminal domain"/>
    <property type="match status" value="1"/>
</dbReference>
<dbReference type="PANTHER" id="PTHR30055">
    <property type="entry name" value="HTH-TYPE TRANSCRIPTIONAL REGULATOR RUTR"/>
    <property type="match status" value="1"/>
</dbReference>
<keyword evidence="1" id="KW-0805">Transcription regulation</keyword>